<organism evidence="1">
    <name type="scientific">marine sediment metagenome</name>
    <dbReference type="NCBI Taxonomy" id="412755"/>
    <lineage>
        <taxon>unclassified sequences</taxon>
        <taxon>metagenomes</taxon>
        <taxon>ecological metagenomes</taxon>
    </lineage>
</organism>
<proteinExistence type="predicted"/>
<evidence type="ECO:0008006" key="2">
    <source>
        <dbReference type="Google" id="ProtNLM"/>
    </source>
</evidence>
<gene>
    <name evidence="1" type="ORF">S03H2_29840</name>
</gene>
<dbReference type="Pfam" id="PF21804">
    <property type="entry name" value="Transposase_29"/>
    <property type="match status" value="1"/>
</dbReference>
<reference evidence="1" key="1">
    <citation type="journal article" date="2014" name="Front. Microbiol.">
        <title>High frequency of phylogenetically diverse reductive dehalogenase-homologous genes in deep subseafloor sedimentary metagenomes.</title>
        <authorList>
            <person name="Kawai M."/>
            <person name="Futagami T."/>
            <person name="Toyoda A."/>
            <person name="Takaki Y."/>
            <person name="Nishi S."/>
            <person name="Hori S."/>
            <person name="Arai W."/>
            <person name="Tsubouchi T."/>
            <person name="Morono Y."/>
            <person name="Uchiyama I."/>
            <person name="Ito T."/>
            <person name="Fujiyama A."/>
            <person name="Inagaki F."/>
            <person name="Takami H."/>
        </authorList>
    </citation>
    <scope>NUCLEOTIDE SEQUENCE</scope>
    <source>
        <strain evidence="1">Expedition CK06-06</strain>
    </source>
</reference>
<accession>X1H3I4</accession>
<evidence type="ECO:0000313" key="1">
    <source>
        <dbReference type="EMBL" id="GAH51655.1"/>
    </source>
</evidence>
<feature type="non-terminal residue" evidence="1">
    <location>
        <position position="1"/>
    </location>
</feature>
<protein>
    <recommendedName>
        <fullName evidence="2">Transposase IS4-like domain-containing protein</fullName>
    </recommendedName>
</protein>
<dbReference type="EMBL" id="BARU01018029">
    <property type="protein sequence ID" value="GAH51655.1"/>
    <property type="molecule type" value="Genomic_DNA"/>
</dbReference>
<dbReference type="AlphaFoldDB" id="X1H3I4"/>
<comment type="caution">
    <text evidence="1">The sequence shown here is derived from an EMBL/GenBank/DDBJ whole genome shotgun (WGS) entry which is preliminary data.</text>
</comment>
<name>X1H3I4_9ZZZZ</name>
<sequence length="185" mass="22049">DICRQIKDLTGQETFTIVFDRGGFSSKLFYTLDKSEKITFITYLRGHKEYVASSAFNRYTIEYRRRKEQAELAELGYIGMSPQHYRLVVRKKGEKQTFILTNDFERSIVRIATLMFNRWSQENFIKYMVREYHLDSLLSYLAEESCEVIMVTNPAIAENRRIKKELEKELQQLEHFLAEKFTVSR</sequence>
<dbReference type="InterPro" id="IPR049343">
    <property type="entry name" value="Transposase_29"/>
</dbReference>